<dbReference type="PROSITE" id="PS51140">
    <property type="entry name" value="CUE"/>
    <property type="match status" value="1"/>
</dbReference>
<feature type="compositionally biased region" description="Basic and acidic residues" evidence="1">
    <location>
        <begin position="139"/>
        <end position="154"/>
    </location>
</feature>
<protein>
    <recommendedName>
        <fullName evidence="6">Smr domain-containing protein</fullName>
    </recommendedName>
</protein>
<organism evidence="4 5">
    <name type="scientific">Apatococcus lobatus</name>
    <dbReference type="NCBI Taxonomy" id="904363"/>
    <lineage>
        <taxon>Eukaryota</taxon>
        <taxon>Viridiplantae</taxon>
        <taxon>Chlorophyta</taxon>
        <taxon>core chlorophytes</taxon>
        <taxon>Trebouxiophyceae</taxon>
        <taxon>Chlorellales</taxon>
        <taxon>Chlorellaceae</taxon>
        <taxon>Apatococcus</taxon>
    </lineage>
</organism>
<dbReference type="AlphaFoldDB" id="A0AAW1S9T8"/>
<dbReference type="SMART" id="SM01162">
    <property type="entry name" value="DUF1771"/>
    <property type="match status" value="1"/>
</dbReference>
<dbReference type="InterPro" id="IPR053242">
    <property type="entry name" value="PAM2-like_domain"/>
</dbReference>
<dbReference type="InterPro" id="IPR013899">
    <property type="entry name" value="DUF1771"/>
</dbReference>
<feature type="domain" description="Smr" evidence="2">
    <location>
        <begin position="541"/>
        <end position="619"/>
    </location>
</feature>
<feature type="region of interest" description="Disordered" evidence="1">
    <location>
        <begin position="78"/>
        <end position="98"/>
    </location>
</feature>
<dbReference type="GO" id="GO:0043130">
    <property type="term" value="F:ubiquitin binding"/>
    <property type="evidence" value="ECO:0007669"/>
    <property type="project" value="InterPro"/>
</dbReference>
<proteinExistence type="predicted"/>
<dbReference type="Gene3D" id="3.30.1370.110">
    <property type="match status" value="1"/>
</dbReference>
<evidence type="ECO:0000313" key="5">
    <source>
        <dbReference type="Proteomes" id="UP001438707"/>
    </source>
</evidence>
<sequence>MAHISGPVQHFVEQCSAPGAEQATTVQEITRVVNDAVHSKPATSDAHVADMLRSVLRTVSMGSEDFESAVTSLLRTISSTSSSEVPADTDPASSPTADASTHLVGSFTALNVNAREFCPCSASAATALEPPAALQQPSHELRHQHDASGADSHTEGWHEEYAERQHWHQGHAPVDDDQEYADTYQCVNSGPDYGNHGEHEEQWSQGWQPHCRYDDGHDQWTHDANWDANGWQAGTYGSDAAPGYHEEAQYWESEGPQDEGHDPFGGVQPAGHHRSEHAGEHWHGHGHQQGLVADLDQSAAIGVLQQQFPAYSETALAELLAISHGNLTATLDVLAQLEMDSETSMPVLDDYTAAKAPEVGQDEFVVDEDNFPALGANAARQPRRDAWSSPPKLDLHAEAPLLQRSRRPGHAQPLSSNKGMPRSRQPGDGLQGQTEVRQEQGGLVTVPWVETGEAVGSLYKQKREDARDHARLRNAFFEQATRAFLAGDKALAKDLGGRGRWHAQQMQAAHASASEAIFAQRNASSKPNGKAPATGKASSLLDFHGLHVTEAQAILKRELLPLKTQSGHKASKVHILVGTGHHTKGSRTPARLPQAVQQFLQENDITYREPQQGLLEVLM</sequence>
<dbReference type="PROSITE" id="PS50828">
    <property type="entry name" value="SMR"/>
    <property type="match status" value="1"/>
</dbReference>
<evidence type="ECO:0008006" key="6">
    <source>
        <dbReference type="Google" id="ProtNLM"/>
    </source>
</evidence>
<dbReference type="SMART" id="SM00463">
    <property type="entry name" value="SMR"/>
    <property type="match status" value="1"/>
</dbReference>
<accession>A0AAW1S9T8</accession>
<dbReference type="InterPro" id="IPR003892">
    <property type="entry name" value="CUE"/>
</dbReference>
<feature type="domain" description="CUE" evidence="3">
    <location>
        <begin position="296"/>
        <end position="339"/>
    </location>
</feature>
<name>A0AAW1S9T8_9CHLO</name>
<gene>
    <name evidence="4" type="ORF">WJX74_003776</name>
</gene>
<dbReference type="PANTHER" id="PTHR46651">
    <property type="entry name" value="POLYADENYLATE-BINDING PROTEIN-INTERACTING PROTEIN 7"/>
    <property type="match status" value="1"/>
</dbReference>
<dbReference type="Pfam" id="PF08590">
    <property type="entry name" value="DUF1771"/>
    <property type="match status" value="1"/>
</dbReference>
<evidence type="ECO:0000256" key="1">
    <source>
        <dbReference type="SAM" id="MobiDB-lite"/>
    </source>
</evidence>
<dbReference type="InterPro" id="IPR036063">
    <property type="entry name" value="Smr_dom_sf"/>
</dbReference>
<feature type="region of interest" description="Disordered" evidence="1">
    <location>
        <begin position="133"/>
        <end position="154"/>
    </location>
</feature>
<dbReference type="InterPro" id="IPR002625">
    <property type="entry name" value="Smr_dom"/>
</dbReference>
<feature type="region of interest" description="Disordered" evidence="1">
    <location>
        <begin position="253"/>
        <end position="288"/>
    </location>
</feature>
<dbReference type="PANTHER" id="PTHR46651:SF1">
    <property type="entry name" value="SMALL MUTS RELATED FAMILY PROTEIN"/>
    <property type="match status" value="1"/>
</dbReference>
<reference evidence="4 5" key="1">
    <citation type="journal article" date="2024" name="Nat. Commun.">
        <title>Phylogenomics reveals the evolutionary origins of lichenization in chlorophyte algae.</title>
        <authorList>
            <person name="Puginier C."/>
            <person name="Libourel C."/>
            <person name="Otte J."/>
            <person name="Skaloud P."/>
            <person name="Haon M."/>
            <person name="Grisel S."/>
            <person name="Petersen M."/>
            <person name="Berrin J.G."/>
            <person name="Delaux P.M."/>
            <person name="Dal Grande F."/>
            <person name="Keller J."/>
        </authorList>
    </citation>
    <scope>NUCLEOTIDE SEQUENCE [LARGE SCALE GENOMIC DNA]</scope>
    <source>
        <strain evidence="4 5">SAG 2145</strain>
    </source>
</reference>
<dbReference type="EMBL" id="JALJOS010000002">
    <property type="protein sequence ID" value="KAK9842875.1"/>
    <property type="molecule type" value="Genomic_DNA"/>
</dbReference>
<dbReference type="SUPFAM" id="SSF160443">
    <property type="entry name" value="SMR domain-like"/>
    <property type="match status" value="1"/>
</dbReference>
<dbReference type="Proteomes" id="UP001438707">
    <property type="component" value="Unassembled WGS sequence"/>
</dbReference>
<evidence type="ECO:0000259" key="2">
    <source>
        <dbReference type="PROSITE" id="PS50828"/>
    </source>
</evidence>
<keyword evidence="5" id="KW-1185">Reference proteome</keyword>
<feature type="region of interest" description="Disordered" evidence="1">
    <location>
        <begin position="398"/>
        <end position="442"/>
    </location>
</feature>
<evidence type="ECO:0000313" key="4">
    <source>
        <dbReference type="EMBL" id="KAK9842875.1"/>
    </source>
</evidence>
<evidence type="ECO:0000259" key="3">
    <source>
        <dbReference type="PROSITE" id="PS51140"/>
    </source>
</evidence>
<comment type="caution">
    <text evidence="4">The sequence shown here is derived from an EMBL/GenBank/DDBJ whole genome shotgun (WGS) entry which is preliminary data.</text>
</comment>